<dbReference type="AlphaFoldDB" id="A0A812NNY5"/>
<dbReference type="Proteomes" id="UP000649617">
    <property type="component" value="Unassembled WGS sequence"/>
</dbReference>
<evidence type="ECO:0000313" key="3">
    <source>
        <dbReference type="Proteomes" id="UP000649617"/>
    </source>
</evidence>
<name>A0A812NNY5_SYMPI</name>
<feature type="chain" id="PRO_5033027346" description="PDZ domain-containing protein" evidence="1">
    <location>
        <begin position="25"/>
        <end position="203"/>
    </location>
</feature>
<reference evidence="2" key="1">
    <citation type="submission" date="2021-02" db="EMBL/GenBank/DDBJ databases">
        <authorList>
            <person name="Dougan E. K."/>
            <person name="Rhodes N."/>
            <person name="Thang M."/>
            <person name="Chan C."/>
        </authorList>
    </citation>
    <scope>NUCLEOTIDE SEQUENCE</scope>
</reference>
<proteinExistence type="predicted"/>
<dbReference type="EMBL" id="CAJNIZ010012125">
    <property type="protein sequence ID" value="CAE7329863.1"/>
    <property type="molecule type" value="Genomic_DNA"/>
</dbReference>
<gene>
    <name evidence="2" type="ORF">SPIL2461_LOCUS7649</name>
</gene>
<feature type="signal peptide" evidence="1">
    <location>
        <begin position="1"/>
        <end position="24"/>
    </location>
</feature>
<accession>A0A812NNY5</accession>
<evidence type="ECO:0000256" key="1">
    <source>
        <dbReference type="SAM" id="SignalP"/>
    </source>
</evidence>
<comment type="caution">
    <text evidence="2">The sequence shown here is derived from an EMBL/GenBank/DDBJ whole genome shotgun (WGS) entry which is preliminary data.</text>
</comment>
<evidence type="ECO:0000313" key="2">
    <source>
        <dbReference type="EMBL" id="CAE7329863.1"/>
    </source>
</evidence>
<sequence>MVRRSPAAILVALSGLAAYCCLLGQSSQTFTGLQPNRSPRDESAIAMGDKISRQAGKARRGKWQKQLVNTVEIEGKEMPEMFLTFLGPEEDDTPFDVRQATSDTISVTFEKRPYGIVRWQPGKDFKGAMVKDVAHGVFVGDPLGQAKAMGVKSGMVVKSIAGEEVLNEDFEAIMKKLGDEALGYKLNVPFPLEVTFAKMPSSR</sequence>
<evidence type="ECO:0008006" key="4">
    <source>
        <dbReference type="Google" id="ProtNLM"/>
    </source>
</evidence>
<organism evidence="2 3">
    <name type="scientific">Symbiodinium pilosum</name>
    <name type="common">Dinoflagellate</name>
    <dbReference type="NCBI Taxonomy" id="2952"/>
    <lineage>
        <taxon>Eukaryota</taxon>
        <taxon>Sar</taxon>
        <taxon>Alveolata</taxon>
        <taxon>Dinophyceae</taxon>
        <taxon>Suessiales</taxon>
        <taxon>Symbiodiniaceae</taxon>
        <taxon>Symbiodinium</taxon>
    </lineage>
</organism>
<dbReference type="OrthoDB" id="429889at2759"/>
<keyword evidence="3" id="KW-1185">Reference proteome</keyword>
<keyword evidence="1" id="KW-0732">Signal</keyword>
<protein>
    <recommendedName>
        <fullName evidence="4">PDZ domain-containing protein</fullName>
    </recommendedName>
</protein>